<dbReference type="STRING" id="8010.ENSELUP00000014135"/>
<reference evidence="2" key="4">
    <citation type="submission" date="2025-09" db="UniProtKB">
        <authorList>
            <consortium name="Ensembl"/>
        </authorList>
    </citation>
    <scope>IDENTIFICATION</scope>
</reference>
<dbReference type="Bgee" id="ENSELUG00000014178">
    <property type="expression patterns" value="Expressed in testis and 7 other cell types or tissues"/>
</dbReference>
<evidence type="ECO:0000256" key="1">
    <source>
        <dbReference type="SAM" id="MobiDB-lite"/>
    </source>
</evidence>
<dbReference type="InterPro" id="IPR039991">
    <property type="entry name" value="SHOC1"/>
</dbReference>
<feature type="region of interest" description="Disordered" evidence="1">
    <location>
        <begin position="1408"/>
        <end position="1467"/>
    </location>
</feature>
<evidence type="ECO:0008006" key="4">
    <source>
        <dbReference type="Google" id="ProtNLM"/>
    </source>
</evidence>
<dbReference type="GO" id="GO:0003697">
    <property type="term" value="F:single-stranded DNA binding"/>
    <property type="evidence" value="ECO:0007669"/>
    <property type="project" value="TreeGrafter"/>
</dbReference>
<dbReference type="GO" id="GO:0016887">
    <property type="term" value="F:ATP hydrolysis activity"/>
    <property type="evidence" value="ECO:0007669"/>
    <property type="project" value="InterPro"/>
</dbReference>
<accession>A0A3P8YDC2</accession>
<dbReference type="PANTHER" id="PTHR35668:SF1">
    <property type="entry name" value="PROTEIN SHORTAGE IN CHIASMATA 1 ORTHOLOG"/>
    <property type="match status" value="1"/>
</dbReference>
<feature type="compositionally biased region" description="Polar residues" evidence="1">
    <location>
        <begin position="1292"/>
        <end position="1303"/>
    </location>
</feature>
<dbReference type="PANTHER" id="PTHR35668">
    <property type="entry name" value="PROTEIN SHORTAGE IN CHIASMATA 1 ORTHOLOG"/>
    <property type="match status" value="1"/>
</dbReference>
<feature type="region of interest" description="Disordered" evidence="1">
    <location>
        <begin position="1277"/>
        <end position="1332"/>
    </location>
</feature>
<dbReference type="Ensembl" id="ENSELUT00000022804.3">
    <property type="protein sequence ID" value="ENSELUP00000014106.3"/>
    <property type="gene ID" value="ENSELUG00000014178.3"/>
</dbReference>
<organism evidence="2 3">
    <name type="scientific">Esox lucius</name>
    <name type="common">Northern pike</name>
    <dbReference type="NCBI Taxonomy" id="8010"/>
    <lineage>
        <taxon>Eukaryota</taxon>
        <taxon>Metazoa</taxon>
        <taxon>Chordata</taxon>
        <taxon>Craniata</taxon>
        <taxon>Vertebrata</taxon>
        <taxon>Euteleostomi</taxon>
        <taxon>Actinopterygii</taxon>
        <taxon>Neopterygii</taxon>
        <taxon>Teleostei</taxon>
        <taxon>Protacanthopterygii</taxon>
        <taxon>Esociformes</taxon>
        <taxon>Esocidae</taxon>
        <taxon>Esox</taxon>
    </lineage>
</organism>
<dbReference type="Pfam" id="PF17825">
    <property type="entry name" value="DUF5587"/>
    <property type="match status" value="3"/>
</dbReference>
<dbReference type="GO" id="GO:0000712">
    <property type="term" value="P:resolution of meiotic recombination intermediates"/>
    <property type="evidence" value="ECO:0007669"/>
    <property type="project" value="InterPro"/>
</dbReference>
<reference evidence="2" key="3">
    <citation type="submission" date="2025-08" db="UniProtKB">
        <authorList>
            <consortium name="Ensembl"/>
        </authorList>
    </citation>
    <scope>IDENTIFICATION</scope>
</reference>
<proteinExistence type="predicted"/>
<name>A0A3P8YDC2_ESOLU</name>
<feature type="compositionally biased region" description="Polar residues" evidence="1">
    <location>
        <begin position="1422"/>
        <end position="1458"/>
    </location>
</feature>
<dbReference type="GO" id="GO:0000794">
    <property type="term" value="C:condensed nuclear chromosome"/>
    <property type="evidence" value="ECO:0007669"/>
    <property type="project" value="InterPro"/>
</dbReference>
<gene>
    <name evidence="2" type="primary">RASAL1</name>
</gene>
<reference evidence="2" key="2">
    <citation type="submission" date="2020-02" db="EMBL/GenBank/DDBJ databases">
        <title>Esox lucius (northern pike) genome, fEsoLuc1, primary haplotype.</title>
        <authorList>
            <person name="Myers G."/>
            <person name="Karagic N."/>
            <person name="Meyer A."/>
            <person name="Pippel M."/>
            <person name="Reichard M."/>
            <person name="Winkler S."/>
            <person name="Tracey A."/>
            <person name="Sims Y."/>
            <person name="Howe K."/>
            <person name="Rhie A."/>
            <person name="Formenti G."/>
            <person name="Durbin R."/>
            <person name="Fedrigo O."/>
            <person name="Jarvis E.D."/>
        </authorList>
    </citation>
    <scope>NUCLEOTIDE SEQUENCE [LARGE SCALE GENOMIC DNA]</scope>
</reference>
<evidence type="ECO:0000313" key="2">
    <source>
        <dbReference type="Ensembl" id="ENSELUP00000014106.3"/>
    </source>
</evidence>
<dbReference type="GeneTree" id="ENSGT00390000013037"/>
<feature type="region of interest" description="Disordered" evidence="1">
    <location>
        <begin position="518"/>
        <end position="539"/>
    </location>
</feature>
<dbReference type="Proteomes" id="UP000265140">
    <property type="component" value="Chromosome 13"/>
</dbReference>
<keyword evidence="3" id="KW-1185">Reference proteome</keyword>
<protein>
    <recommendedName>
        <fullName evidence="4">Protein shortage in chiasmata 1 ortholog</fullName>
    </recommendedName>
</protein>
<evidence type="ECO:0000313" key="3">
    <source>
        <dbReference type="Proteomes" id="UP000265140"/>
    </source>
</evidence>
<reference evidence="3" key="1">
    <citation type="journal article" date="2014" name="PLoS ONE">
        <title>The genome and linkage map of the northern pike (Esox lucius): conserved synteny revealed between the salmonid sister group and the Neoteleostei.</title>
        <authorList>
            <person name="Rondeau E.B."/>
            <person name="Minkley D.R."/>
            <person name="Leong J.S."/>
            <person name="Messmer A.M."/>
            <person name="Jantzen J.R."/>
            <person name="von Schalburg K.R."/>
            <person name="Lemon C."/>
            <person name="Bird N.H."/>
            <person name="Koop B.F."/>
        </authorList>
    </citation>
    <scope>NUCLEOTIDE SEQUENCE</scope>
</reference>
<sequence length="1545" mass="172382">MSEDRYAFSSHVFSAVKYRAFDYTFEASTSYRLTMSCLALPLPYQLGSSDLYPPPGSPPDATYRKPWSRGNVISTCKLFVSGSVLDDLGTKGLPTDCLEKLIVSLSQVKGDPLEVIPSSNPKSQLDVDREDVAWLLREATNDTAHFVCNESFSKRTVAQLSPRHHLKEDVLFVDHLPQFKKRLPSLKAKLSRLRTLPVSDPLLTTGGALSEESIFSHCAAYEVLLKDETESSKTTLNADEAFNKELLLNEESLMLPVEMDSCTVKREDCIPFSNLYKLLNLLPELVEDQTPCLDILTTATSLVSLDTSQLEEPLLPLNDSHCELNETLRSSDHLMLHTQMELDLLLSLSPKPSPTHICLSPSQLQHEQVSPVDRHFFVSKRDQEEMERAVWSAEKHPHFILDFLLAEPQKSEPTLQFQPLNEAMKLLLIGCDNTSTLGGGMEPFDLGPITPGLTGMYPEGSCDFTEHMTTPAPPHTVVTLSSRTEDFTPLPLCQTDELSVPLAEINVKSILRNVTQMTVTSHQDRGRNENTAKAGTTTHEREISGNTAFSAQAGTNSQEKENTGNVAVTAQSSTFFQEKDRSGNMVFSAAPVSPGNMKVSAAQATTTSYMGKCDHAVGTQMMEQVIPDQRDDVLKHSTARPAVRDSHNSYTVAKSQKILDPLSSFIMLRSQQRTVSVSPQKYTSTPVSQVMELTPPPATKELHHGLEVKPVVNANSAGNDIIQPVSSDRHDCGVIHIQATESQFQAYRELRAFVLPCLSRARELGLTSTSCGDFRTLEPDHTRYLLKQQEKELSVRQGQDPEALYNQLALIHVLVTVKDMIFKWDLSTALEYLSKASEACVGQSLNTLVRKLQVVLYLRQRNQEPNTKMLELQEVLSTWVQRKSSGAQNFQVLVITTTDSNRDVVVKGLSQVKVSGKTVVAVSSEGRRTKLEVAVLVERCEPPRTPSIHLCVYRTCYGEHSLSCPLCSPSLQSCWCLVVSCQHLGSDLPWNRFSLVVEFDHTEHAPWAAVCAEKNIPHITFRTTIPNPSENDSWALERSVPFFLFVTESLLSCPLLLQILESTYNITVLERSHSPSLQILGGTHHYGVVTVDESTAVIIQELEELCQDRACEAVVMRLTALSLQYSRCWLILYCQQESGLKSEGFNNLALVYSSLVLFGLETEDLDVKVVILTQVVDIAKWICQIAFHTLLSSDRDPLNYLDREWLSVLPSEEEWCLLGFPCVNPLVAQLMLKRSPSFHWLLGASLSQLQALFPEVPLKVLKLFSDITSLYKLSASSPESPTELRHHRDYGNPTNPWPTSQDNPHTHPGGHTPHGRPKPLKPSSFITGSPRAESGEWSLYRQGSLEAKEDSPDFQVDLSRCFRSQPVPFQQPWRLNPLEAEEPSTEEKFVGWNRVEEEWTDRVPLVPFGSPRDHAAGDPFQTGPSSPFSYRNNQQRPVCSDNQGASSTVARGDLQQSPDNHHPGLTSPRVALFWGSRPGSPYNNTWAGGDVSVSPGYGTSYRTERKRRAECPAMIGRVLTPLKRGKLRYEKVPGRRDGQTRLRFF</sequence>